<sequence>MSQSPNVSALIQLASDIHKNKPPETILKSLENTVAALFGYSLFTVLVYDAKSSTISRIYSTRQDVQPVGTRKKVTSSPWAQLVLKDGRMYLGSTIEDMKVFSEYEFLATIGCESVLNVPIRSSLSGEIIGALALLGEPHKYDDADQGLAVLVAVLVAGVVEASRDEVLSRPFDSAKMETV</sequence>
<proteinExistence type="predicted"/>
<dbReference type="EMBL" id="CM046514">
    <property type="protein sequence ID" value="KAI8650960.1"/>
    <property type="molecule type" value="Genomic_DNA"/>
</dbReference>
<gene>
    <name evidence="1" type="ORF">NCS57_01431600</name>
</gene>
<dbReference type="Proteomes" id="UP001065298">
    <property type="component" value="Chromosome 12"/>
</dbReference>
<evidence type="ECO:0000313" key="2">
    <source>
        <dbReference type="Proteomes" id="UP001065298"/>
    </source>
</evidence>
<organism evidence="1 2">
    <name type="scientific">Fusarium keratoplasticum</name>
    <dbReference type="NCBI Taxonomy" id="1328300"/>
    <lineage>
        <taxon>Eukaryota</taxon>
        <taxon>Fungi</taxon>
        <taxon>Dikarya</taxon>
        <taxon>Ascomycota</taxon>
        <taxon>Pezizomycotina</taxon>
        <taxon>Sordariomycetes</taxon>
        <taxon>Hypocreomycetidae</taxon>
        <taxon>Hypocreales</taxon>
        <taxon>Nectriaceae</taxon>
        <taxon>Fusarium</taxon>
        <taxon>Fusarium solani species complex</taxon>
    </lineage>
</organism>
<accession>A0ACC0QFE4</accession>
<evidence type="ECO:0000313" key="1">
    <source>
        <dbReference type="EMBL" id="KAI8650960.1"/>
    </source>
</evidence>
<reference evidence="1" key="1">
    <citation type="submission" date="2022-06" db="EMBL/GenBank/DDBJ databases">
        <title>Fusarium solani species complex genomes reveal bases of compartmentalisation and animal pathogenesis.</title>
        <authorList>
            <person name="Tsai I.J."/>
        </authorList>
    </citation>
    <scope>NUCLEOTIDE SEQUENCE</scope>
    <source>
        <strain evidence="1">Fu6.1</strain>
    </source>
</reference>
<comment type="caution">
    <text evidence="1">The sequence shown here is derived from an EMBL/GenBank/DDBJ whole genome shotgun (WGS) entry which is preliminary data.</text>
</comment>
<keyword evidence="2" id="KW-1185">Reference proteome</keyword>
<name>A0ACC0QFE4_9HYPO</name>
<protein>
    <submittedName>
        <fullName evidence="1">Uncharacterized protein</fullName>
    </submittedName>
</protein>